<dbReference type="HOGENOM" id="CLU_3384869_0_0_1"/>
<comment type="caution">
    <text evidence="1">The sequence shown here is derived from an EMBL/GenBank/DDBJ whole genome shotgun (WGS) entry which is preliminary data.</text>
</comment>
<evidence type="ECO:0000313" key="2">
    <source>
        <dbReference type="Proteomes" id="UP000005446"/>
    </source>
</evidence>
<dbReference type="EMBL" id="AGUE01000001">
    <property type="protein sequence ID" value="EHL03852.1"/>
    <property type="molecule type" value="Genomic_DNA"/>
</dbReference>
<accession>H0ECA9</accession>
<name>H0ECA9_GLAL7</name>
<gene>
    <name evidence="1" type="ORF">M7I_0043</name>
</gene>
<dbReference type="InParanoid" id="H0ECA9"/>
<proteinExistence type="predicted"/>
<protein>
    <submittedName>
        <fullName evidence="1">Uncharacterized protein</fullName>
    </submittedName>
</protein>
<reference evidence="1 2" key="1">
    <citation type="journal article" date="2012" name="Eukaryot. Cell">
        <title>Genome sequence of the fungus Glarea lozoyensis: the first genome sequence of a species from the Helotiaceae family.</title>
        <authorList>
            <person name="Youssar L."/>
            <person name="Gruening B.A."/>
            <person name="Erxleben A."/>
            <person name="Guenther S."/>
            <person name="Huettel W."/>
        </authorList>
    </citation>
    <scope>NUCLEOTIDE SEQUENCE [LARGE SCALE GENOMIC DNA]</scope>
    <source>
        <strain evidence="2">ATCC 74030 / MF5533</strain>
    </source>
</reference>
<evidence type="ECO:0000313" key="1">
    <source>
        <dbReference type="EMBL" id="EHL03852.1"/>
    </source>
</evidence>
<sequence length="33" mass="3735">MYLEFPLLKRIRALSMGWGSLLGIGLVVRTVDE</sequence>
<keyword evidence="2" id="KW-1185">Reference proteome</keyword>
<dbReference type="Proteomes" id="UP000005446">
    <property type="component" value="Unassembled WGS sequence"/>
</dbReference>
<organism evidence="1 2">
    <name type="scientific">Glarea lozoyensis (strain ATCC 74030 / MF5533)</name>
    <dbReference type="NCBI Taxonomy" id="1104152"/>
    <lineage>
        <taxon>Eukaryota</taxon>
        <taxon>Fungi</taxon>
        <taxon>Dikarya</taxon>
        <taxon>Ascomycota</taxon>
        <taxon>Pezizomycotina</taxon>
        <taxon>Leotiomycetes</taxon>
        <taxon>Helotiales</taxon>
        <taxon>Helotiaceae</taxon>
        <taxon>Glarea</taxon>
    </lineage>
</organism>
<dbReference type="AlphaFoldDB" id="H0ECA9"/>